<accession>A0A4P7N6L7</accession>
<proteinExistence type="predicted"/>
<evidence type="ECO:0000313" key="2">
    <source>
        <dbReference type="Proteomes" id="UP000294847"/>
    </source>
</evidence>
<gene>
    <name evidence="1" type="ORF">PoMZ_00596</name>
</gene>
<dbReference type="Proteomes" id="UP000294847">
    <property type="component" value="Chromosome 2"/>
</dbReference>
<organism evidence="1 2">
    <name type="scientific">Pyricularia oryzae</name>
    <name type="common">Rice blast fungus</name>
    <name type="synonym">Magnaporthe oryzae</name>
    <dbReference type="NCBI Taxonomy" id="318829"/>
    <lineage>
        <taxon>Eukaryota</taxon>
        <taxon>Fungi</taxon>
        <taxon>Dikarya</taxon>
        <taxon>Ascomycota</taxon>
        <taxon>Pezizomycotina</taxon>
        <taxon>Sordariomycetes</taxon>
        <taxon>Sordariomycetidae</taxon>
        <taxon>Magnaporthales</taxon>
        <taxon>Pyriculariaceae</taxon>
        <taxon>Pyricularia</taxon>
    </lineage>
</organism>
<reference evidence="1 2" key="1">
    <citation type="journal article" date="2019" name="Mol. Biol. Evol.">
        <title>Blast fungal genomes show frequent chromosomal changes, gene gains and losses, and effector gene turnover.</title>
        <authorList>
            <person name="Gomez Luciano L.B."/>
            <person name="Jason Tsai I."/>
            <person name="Chuma I."/>
            <person name="Tosa Y."/>
            <person name="Chen Y.H."/>
            <person name="Li J.Y."/>
            <person name="Li M.Y."/>
            <person name="Jade Lu M.Y."/>
            <person name="Nakayashiki H."/>
            <person name="Li W.H."/>
        </authorList>
    </citation>
    <scope>NUCLEOTIDE SEQUENCE [LARGE SCALE GENOMIC DNA]</scope>
    <source>
        <strain evidence="1">MZ5-1-6</strain>
    </source>
</reference>
<name>A0A4P7N6L7_PYROR</name>
<evidence type="ECO:0000313" key="1">
    <source>
        <dbReference type="EMBL" id="QBZ55694.1"/>
    </source>
</evidence>
<protein>
    <submittedName>
        <fullName evidence="1">Uncharacterized protein</fullName>
    </submittedName>
</protein>
<sequence length="35" mass="4090">MDSGRAQVRYAKMLQSLWWQDVEMESDGTLKERSG</sequence>
<dbReference type="EMBL" id="CP034205">
    <property type="protein sequence ID" value="QBZ55694.1"/>
    <property type="molecule type" value="Genomic_DNA"/>
</dbReference>
<dbReference type="AlphaFoldDB" id="A0A4P7N6L7"/>